<feature type="compositionally biased region" description="Pro residues" evidence="1">
    <location>
        <begin position="228"/>
        <end position="240"/>
    </location>
</feature>
<proteinExistence type="predicted"/>
<feature type="region of interest" description="Disordered" evidence="1">
    <location>
        <begin position="298"/>
        <end position="487"/>
    </location>
</feature>
<name>A0A0G4EHM4_VITBC</name>
<feature type="compositionally biased region" description="Polar residues" evidence="1">
    <location>
        <begin position="411"/>
        <end position="427"/>
    </location>
</feature>
<gene>
    <name evidence="2" type="ORF">Vbra_11950</name>
</gene>
<evidence type="ECO:0000256" key="1">
    <source>
        <dbReference type="SAM" id="MobiDB-lite"/>
    </source>
</evidence>
<sequence>MANDYPHPPLPAHPPPLPLVYHPFPHFNFKHTHAHPAMRRFEFTLIVHSLTHLAPGFTAGLRVIHRKGIVEQATALKSAGDGHAIEWSDREGTLQFVAYVSFPVVRAGHGQGEKGGASGAGGGAGGQVTHTVERKYAFLQIVDGSGRRLGYVEVEVARFILLDQPLSPRQYIVFVDDPTIKERRAARRQPSVMRLSVSVHPRPLQSMAGIRVSPDALQKTEHGDPEGPLFPPSSAPPPLPHSLERERSPITIDVVDETGRSRAALRHGGSGLFMRADVPLGDHVSSPERLSPRRAVAPVHMQWSLPPNRGSSADAERKDRRTRSVRKWTDEEPELSSRAVERRSMSRAKTVEYPAPKDTTDGSQPLPPLPADSLESEFVPSPKTTARERPIPAPPLHPSSTEETGMARASLAQTISTAASPFGSTGENDSHLDRREESDRERERGGRRSRSSGDHATMGHASYYGSNRRHSSASPIAGGVTGRLLRGGDDEALPSVVAEQPEEAATEAPSFYQYQRPSPSHRESASQPPSPDTQHATAMAMPGLPSLPVPQGRRMGEREFNMHLARTSGVVSANSQSVPNLQCYEIAQGAHARLAQSLAMKFPAAAPHRSAASAVFESRHGVGVGAWDEGGAVAGEGDRRVEGVVREMVRTAAELNGVCHQIMLTHQMEGDDMMRYMDKKLRELHSMTLRVSAFAEEYDRQRHIFEKVHAPEDIQKSQACEDSLQQLHMHRIQLADTMTARRAHRYRTVPVSRADAAPSTPAAGHVLETIAEQVPQPNVGWVHRER</sequence>
<keyword evidence="3" id="KW-1185">Reference proteome</keyword>
<dbReference type="VEuPathDB" id="CryptoDB:Vbra_11950"/>
<feature type="compositionally biased region" description="Basic and acidic residues" evidence="1">
    <location>
        <begin position="428"/>
        <end position="446"/>
    </location>
</feature>
<feature type="region of interest" description="Disordered" evidence="1">
    <location>
        <begin position="217"/>
        <end position="247"/>
    </location>
</feature>
<dbReference type="Proteomes" id="UP000041254">
    <property type="component" value="Unassembled WGS sequence"/>
</dbReference>
<accession>A0A0G4EHM4</accession>
<dbReference type="InParanoid" id="A0A0G4EHM4"/>
<evidence type="ECO:0000313" key="3">
    <source>
        <dbReference type="Proteomes" id="UP000041254"/>
    </source>
</evidence>
<organism evidence="2 3">
    <name type="scientific">Vitrella brassicaformis (strain CCMP3155)</name>
    <dbReference type="NCBI Taxonomy" id="1169540"/>
    <lineage>
        <taxon>Eukaryota</taxon>
        <taxon>Sar</taxon>
        <taxon>Alveolata</taxon>
        <taxon>Colpodellida</taxon>
        <taxon>Vitrellaceae</taxon>
        <taxon>Vitrella</taxon>
    </lineage>
</organism>
<evidence type="ECO:0000313" key="2">
    <source>
        <dbReference type="EMBL" id="CEL95520.1"/>
    </source>
</evidence>
<reference evidence="2 3" key="1">
    <citation type="submission" date="2014-11" db="EMBL/GenBank/DDBJ databases">
        <authorList>
            <person name="Zhu J."/>
            <person name="Qi W."/>
            <person name="Song R."/>
        </authorList>
    </citation>
    <scope>NUCLEOTIDE SEQUENCE [LARGE SCALE GENOMIC DNA]</scope>
</reference>
<dbReference type="EMBL" id="CDMY01000228">
    <property type="protein sequence ID" value="CEL95520.1"/>
    <property type="molecule type" value="Genomic_DNA"/>
</dbReference>
<feature type="region of interest" description="Disordered" evidence="1">
    <location>
        <begin position="499"/>
        <end position="552"/>
    </location>
</feature>
<protein>
    <submittedName>
        <fullName evidence="2">Uncharacterized protein</fullName>
    </submittedName>
</protein>
<dbReference type="AlphaFoldDB" id="A0A0G4EHM4"/>